<dbReference type="Proteomes" id="UP001652628">
    <property type="component" value="Chromosome 3"/>
</dbReference>
<accession>A0AB39ZD39</accession>
<dbReference type="GeneID" id="108012478"/>
<dbReference type="GO" id="GO:0005737">
    <property type="term" value="C:cytoplasm"/>
    <property type="evidence" value="ECO:0007669"/>
    <property type="project" value="TreeGrafter"/>
</dbReference>
<protein>
    <submittedName>
        <fullName evidence="4">Uncharacterized protein</fullName>
    </submittedName>
</protein>
<proteinExistence type="predicted"/>
<gene>
    <name evidence="4" type="primary">LOC108012478</name>
</gene>
<name>A0AB39ZD39_DROSZ</name>
<feature type="chain" id="PRO_5046573243" evidence="2">
    <location>
        <begin position="20"/>
        <end position="402"/>
    </location>
</feature>
<dbReference type="InterPro" id="IPR021454">
    <property type="entry name" value="DUF3105"/>
</dbReference>
<dbReference type="RefSeq" id="XP_016933364.2">
    <property type="nucleotide sequence ID" value="XM_017077875.4"/>
</dbReference>
<sequence length="402" mass="45496">MFIWQYFTLVCLWFASNEAKSIKKSHVNLLEPTFDLDEKLGRMGIPPPDISNDVQRVQVPLGAAPGIDNWQGKWFPHVPGEPQATKESYKMSTTVGVPPLESTTKDNWQGKWFPQAPGAPHLVIQNKSGNSTTKDNWHGKWFPQAPGEPHLISKKPMVGKKSEDTWPGKWFPQDPKEPHKSKQNICDDGKSNLAVDFDPTDIRDSLNYLCISSNRTLYQPNLTREAILTEHFLPSAYLPPAKCLNEPISYSHLPATNGPYRPMPAEYGTYTYLPPQRYLRNLAEGAIVMLYHPCAFSGQVKQLQDILSGCLYRYLITPSQTLSPERPLALLAWSRSLEMSVVDRRVAADFIQKHAKRGPLAPEEMSRVVDKRQTYKEGLLTEAHLVTTADDYEVCGYLQEEM</sequence>
<evidence type="ECO:0000256" key="1">
    <source>
        <dbReference type="SAM" id="MobiDB-lite"/>
    </source>
</evidence>
<dbReference type="AlphaFoldDB" id="A0AB39ZD39"/>
<dbReference type="PANTHER" id="PTHR34179:SF1">
    <property type="entry name" value="TUMOR PROTEIN P53-INDUCIBLE PROTEIN 13"/>
    <property type="match status" value="1"/>
</dbReference>
<dbReference type="PANTHER" id="PTHR34179">
    <property type="entry name" value="TUMOR PROTEIN P53-INDUCIBLE PROTEIN 13"/>
    <property type="match status" value="1"/>
</dbReference>
<reference evidence="4" key="1">
    <citation type="submission" date="2025-08" db="UniProtKB">
        <authorList>
            <consortium name="RefSeq"/>
        </authorList>
    </citation>
    <scope>IDENTIFICATION</scope>
</reference>
<dbReference type="Pfam" id="PF11303">
    <property type="entry name" value="DUF3105"/>
    <property type="match status" value="1"/>
</dbReference>
<organism evidence="3 4">
    <name type="scientific">Drosophila suzukii</name>
    <name type="common">Spotted-wing drosophila fruit fly</name>
    <dbReference type="NCBI Taxonomy" id="28584"/>
    <lineage>
        <taxon>Eukaryota</taxon>
        <taxon>Metazoa</taxon>
        <taxon>Ecdysozoa</taxon>
        <taxon>Arthropoda</taxon>
        <taxon>Hexapoda</taxon>
        <taxon>Insecta</taxon>
        <taxon>Pterygota</taxon>
        <taxon>Neoptera</taxon>
        <taxon>Endopterygota</taxon>
        <taxon>Diptera</taxon>
        <taxon>Brachycera</taxon>
        <taxon>Muscomorpha</taxon>
        <taxon>Ephydroidea</taxon>
        <taxon>Drosophilidae</taxon>
        <taxon>Drosophila</taxon>
        <taxon>Sophophora</taxon>
    </lineage>
</organism>
<feature type="region of interest" description="Disordered" evidence="1">
    <location>
        <begin position="144"/>
        <end position="164"/>
    </location>
</feature>
<keyword evidence="2" id="KW-0732">Signal</keyword>
<keyword evidence="3" id="KW-1185">Reference proteome</keyword>
<evidence type="ECO:0000256" key="2">
    <source>
        <dbReference type="SAM" id="SignalP"/>
    </source>
</evidence>
<evidence type="ECO:0000313" key="3">
    <source>
        <dbReference type="Proteomes" id="UP001652628"/>
    </source>
</evidence>
<evidence type="ECO:0000313" key="4">
    <source>
        <dbReference type="RefSeq" id="XP_016933364.2"/>
    </source>
</evidence>
<feature type="signal peptide" evidence="2">
    <location>
        <begin position="1"/>
        <end position="19"/>
    </location>
</feature>